<accession>A0A7U4JBC2</accession>
<dbReference type="InterPro" id="IPR032708">
    <property type="entry name" value="McjB_C"/>
</dbReference>
<dbReference type="Proteomes" id="UP000032300">
    <property type="component" value="Chromosome"/>
</dbReference>
<reference evidence="2 3" key="1">
    <citation type="journal article" date="2015" name="Int. J. Syst. Evol. Microbiol.">
        <title>Sphingomonas hengshuiensis sp. nov., isolated from lake wetland.</title>
        <authorList>
            <person name="Wei S."/>
            <person name="Wang T."/>
            <person name="Liu H."/>
            <person name="Zhang C."/>
            <person name="Guo J."/>
            <person name="Wang Q."/>
            <person name="Liang K."/>
            <person name="Zhang Z."/>
        </authorList>
    </citation>
    <scope>NUCLEOTIDE SEQUENCE [LARGE SCALE GENOMIC DNA]</scope>
    <source>
        <strain evidence="2 3">WHSC-8</strain>
    </source>
</reference>
<dbReference type="NCBIfam" id="NF033537">
    <property type="entry name" value="lasso_biosyn_B2"/>
    <property type="match status" value="1"/>
</dbReference>
<protein>
    <recommendedName>
        <fullName evidence="1">Microcin J25-processing protein McjB C-terminal domain-containing protein</fullName>
    </recommendedName>
</protein>
<evidence type="ECO:0000313" key="3">
    <source>
        <dbReference type="Proteomes" id="UP000032300"/>
    </source>
</evidence>
<organism evidence="2 3">
    <name type="scientific">Sphingomonas hengshuiensis</name>
    <dbReference type="NCBI Taxonomy" id="1609977"/>
    <lineage>
        <taxon>Bacteria</taxon>
        <taxon>Pseudomonadati</taxon>
        <taxon>Pseudomonadota</taxon>
        <taxon>Alphaproteobacteria</taxon>
        <taxon>Sphingomonadales</taxon>
        <taxon>Sphingomonadaceae</taxon>
        <taxon>Sphingomonas</taxon>
    </lineage>
</organism>
<feature type="domain" description="Microcin J25-processing protein McjB C-terminal" evidence="1">
    <location>
        <begin position="79"/>
        <end position="192"/>
    </location>
</feature>
<dbReference type="AlphaFoldDB" id="A0A7U4JBC2"/>
<evidence type="ECO:0000313" key="2">
    <source>
        <dbReference type="EMBL" id="AJP73681.1"/>
    </source>
</evidence>
<sequence>MARDRYFCLPAALDPSFRRWSTGAPLASEALDQLVACGILESGGSGPTPATAHPPAQRDLATARPHGHTLSDIVGAIALQLAARRAVKRSPLSAIVARLEARRLGTPADGDDESPLRRVASAFVASAVLLRAQDQCLPRAIAAMRLCHHLGQPAALVFGVRINPFAAHCWVQWKDAVVVGDLETVRLYTPILVVT</sequence>
<reference evidence="2 3" key="2">
    <citation type="submission" date="2015-02" db="EMBL/GenBank/DDBJ databases">
        <title>The complete genome of Sphingomonas hengshuiensis sp. WHSC-8 isolated from soil of Hengshui Lake.</title>
        <authorList>
            <person name="Wei S."/>
            <person name="Guo J."/>
            <person name="Su C."/>
            <person name="Wu R."/>
            <person name="Zhang Z."/>
            <person name="Liang K."/>
            <person name="Li H."/>
            <person name="Wang T."/>
            <person name="Liu H."/>
            <person name="Zhang C."/>
            <person name="Li Z."/>
            <person name="Wang Q."/>
            <person name="Meng J."/>
        </authorList>
    </citation>
    <scope>NUCLEOTIDE SEQUENCE [LARGE SCALE GENOMIC DNA]</scope>
    <source>
        <strain evidence="2 3">WHSC-8</strain>
    </source>
</reference>
<dbReference type="InterPro" id="IPR053521">
    <property type="entry name" value="McjB-like"/>
</dbReference>
<dbReference type="EMBL" id="CP010836">
    <property type="protein sequence ID" value="AJP73681.1"/>
    <property type="molecule type" value="Genomic_DNA"/>
</dbReference>
<keyword evidence="3" id="KW-1185">Reference proteome</keyword>
<dbReference type="KEGG" id="sphi:TS85_20600"/>
<proteinExistence type="predicted"/>
<evidence type="ECO:0000259" key="1">
    <source>
        <dbReference type="Pfam" id="PF13471"/>
    </source>
</evidence>
<dbReference type="Pfam" id="PF13471">
    <property type="entry name" value="Transglut_core3"/>
    <property type="match status" value="1"/>
</dbReference>
<name>A0A7U4JBC2_9SPHN</name>
<gene>
    <name evidence="2" type="ORF">TS85_20600</name>
</gene>